<dbReference type="PANTHER" id="PTHR18964:SF149">
    <property type="entry name" value="BIFUNCTIONAL UDP-N-ACETYLGLUCOSAMINE 2-EPIMERASE_N-ACETYLMANNOSAMINE KINASE"/>
    <property type="match status" value="1"/>
</dbReference>
<gene>
    <name evidence="2" type="ORF">SAMN05216368_102227</name>
</gene>
<name>A0A5E9FUQ5_9MICO</name>
<organism evidence="2 3">
    <name type="scientific">Cryobacterium flavum</name>
    <dbReference type="NCBI Taxonomy" id="1424659"/>
    <lineage>
        <taxon>Bacteria</taxon>
        <taxon>Bacillati</taxon>
        <taxon>Actinomycetota</taxon>
        <taxon>Actinomycetes</taxon>
        <taxon>Micrococcales</taxon>
        <taxon>Microbacteriaceae</taxon>
        <taxon>Cryobacterium</taxon>
    </lineage>
</organism>
<dbReference type="GO" id="GO:0016301">
    <property type="term" value="F:kinase activity"/>
    <property type="evidence" value="ECO:0007669"/>
    <property type="project" value="UniProtKB-KW"/>
</dbReference>
<proteinExistence type="inferred from homology"/>
<dbReference type="AlphaFoldDB" id="A0A5E9FUQ5"/>
<accession>A0A5E9FUQ5</accession>
<keyword evidence="2" id="KW-0418">Kinase</keyword>
<reference evidence="2 3" key="1">
    <citation type="submission" date="2016-10" db="EMBL/GenBank/DDBJ databases">
        <authorList>
            <person name="Varghese N."/>
            <person name="Submissions S."/>
        </authorList>
    </citation>
    <scope>NUCLEOTIDE SEQUENCE [LARGE SCALE GENOMIC DNA]</scope>
    <source>
        <strain evidence="2 3">CGMCC 1.11215</strain>
    </source>
</reference>
<evidence type="ECO:0000313" key="2">
    <source>
        <dbReference type="EMBL" id="SDM78231.1"/>
    </source>
</evidence>
<dbReference type="SUPFAM" id="SSF53067">
    <property type="entry name" value="Actin-like ATPase domain"/>
    <property type="match status" value="1"/>
</dbReference>
<keyword evidence="2" id="KW-0808">Transferase</keyword>
<protein>
    <submittedName>
        <fullName evidence="2">Glucokinase</fullName>
    </submittedName>
</protein>
<dbReference type="InterPro" id="IPR043129">
    <property type="entry name" value="ATPase_NBD"/>
</dbReference>
<dbReference type="InterPro" id="IPR000600">
    <property type="entry name" value="ROK"/>
</dbReference>
<dbReference type="Proteomes" id="UP000199639">
    <property type="component" value="Unassembled WGS sequence"/>
</dbReference>
<dbReference type="EMBL" id="FNIB01000002">
    <property type="protein sequence ID" value="SDM78231.1"/>
    <property type="molecule type" value="Genomic_DNA"/>
</dbReference>
<dbReference type="RefSeq" id="WP_241983023.1">
    <property type="nucleotide sequence ID" value="NZ_FNIB01000002.1"/>
</dbReference>
<dbReference type="Pfam" id="PF00480">
    <property type="entry name" value="ROK"/>
    <property type="match status" value="1"/>
</dbReference>
<dbReference type="Gene3D" id="3.30.420.40">
    <property type="match status" value="2"/>
</dbReference>
<dbReference type="STRING" id="1424659.SAMN05216368_102227"/>
<evidence type="ECO:0000256" key="1">
    <source>
        <dbReference type="ARBA" id="ARBA00006479"/>
    </source>
</evidence>
<sequence>MTNFPAAVSIEPLGDGAAVVAFDIGGTDIKAALFDASGAMLGLTRVPTPHRGVHTVDAVMQEIAELTAGFAADFPLVQPLAVGLIAPGIVDDDRGIGIHAANLQWADAPFKHLAEKRLGMPASFSHDVRAAGEAEFRLGAALPYRDVAVVVIGTGIAASLFIGGRPHSAGGYAGELGHSIVDPAGELCACGSTGCLETIASAGAIVRRYERATGSKMPGAKEIIERARNGDSEAQSIWNDALDALALSIAQLAAVLAPEAIVIGGGLAQAGDALLVPLRTRVDNLLSFQRLPVVVAASIGENAGLLGAALLARAAAVAAGMRP</sequence>
<comment type="similarity">
    <text evidence="1">Belongs to the ROK (NagC/XylR) family.</text>
</comment>
<dbReference type="PANTHER" id="PTHR18964">
    <property type="entry name" value="ROK (REPRESSOR, ORF, KINASE) FAMILY"/>
    <property type="match status" value="1"/>
</dbReference>
<evidence type="ECO:0000313" key="3">
    <source>
        <dbReference type="Proteomes" id="UP000199639"/>
    </source>
</evidence>